<dbReference type="AlphaFoldDB" id="A0AA87ZET1"/>
<proteinExistence type="predicted"/>
<accession>A0AA87ZET1</accession>
<protein>
    <submittedName>
        <fullName evidence="2">Uncharacterized protein</fullName>
    </submittedName>
</protein>
<dbReference type="Proteomes" id="UP001187192">
    <property type="component" value="Unassembled WGS sequence"/>
</dbReference>
<evidence type="ECO:0000313" key="3">
    <source>
        <dbReference type="Proteomes" id="UP001187192"/>
    </source>
</evidence>
<reference evidence="2" key="1">
    <citation type="submission" date="2023-07" db="EMBL/GenBank/DDBJ databases">
        <title>draft genome sequence of fig (Ficus carica).</title>
        <authorList>
            <person name="Takahashi T."/>
            <person name="Nishimura K."/>
        </authorList>
    </citation>
    <scope>NUCLEOTIDE SEQUENCE</scope>
</reference>
<feature type="transmembrane region" description="Helical" evidence="1">
    <location>
        <begin position="82"/>
        <end position="107"/>
    </location>
</feature>
<keyword evidence="1" id="KW-0472">Membrane</keyword>
<dbReference type="EMBL" id="BTGU01000003">
    <property type="protein sequence ID" value="GMN31310.1"/>
    <property type="molecule type" value="Genomic_DNA"/>
</dbReference>
<comment type="caution">
    <text evidence="2">The sequence shown here is derived from an EMBL/GenBank/DDBJ whole genome shotgun (WGS) entry which is preliminary data.</text>
</comment>
<sequence>MACGHLSLSLRGVFRGFRGCASWKAGNRRWHLACRRFCCPKDEDLTISGRLLGVKVIARLRGLCFDEMEEGKGRDFDGTFKLSTLTVVVIFLHAALDFYFVLSLIITMVFPSSKLVVCSSDLDLGDLLVVLDLWLCMVFGDLCDLRSWLPIIGSLRR</sequence>
<evidence type="ECO:0000313" key="2">
    <source>
        <dbReference type="EMBL" id="GMN31310.1"/>
    </source>
</evidence>
<keyword evidence="3" id="KW-1185">Reference proteome</keyword>
<keyword evidence="1" id="KW-0812">Transmembrane</keyword>
<organism evidence="2 3">
    <name type="scientific">Ficus carica</name>
    <name type="common">Common fig</name>
    <dbReference type="NCBI Taxonomy" id="3494"/>
    <lineage>
        <taxon>Eukaryota</taxon>
        <taxon>Viridiplantae</taxon>
        <taxon>Streptophyta</taxon>
        <taxon>Embryophyta</taxon>
        <taxon>Tracheophyta</taxon>
        <taxon>Spermatophyta</taxon>
        <taxon>Magnoliopsida</taxon>
        <taxon>eudicotyledons</taxon>
        <taxon>Gunneridae</taxon>
        <taxon>Pentapetalae</taxon>
        <taxon>rosids</taxon>
        <taxon>fabids</taxon>
        <taxon>Rosales</taxon>
        <taxon>Moraceae</taxon>
        <taxon>Ficeae</taxon>
        <taxon>Ficus</taxon>
    </lineage>
</organism>
<name>A0AA87ZET1_FICCA</name>
<gene>
    <name evidence="2" type="ORF">TIFTF001_003200</name>
</gene>
<keyword evidence="1" id="KW-1133">Transmembrane helix</keyword>
<evidence type="ECO:0000256" key="1">
    <source>
        <dbReference type="SAM" id="Phobius"/>
    </source>
</evidence>